<dbReference type="OrthoDB" id="9899812at2759"/>
<reference evidence="2" key="2">
    <citation type="submission" date="2025-08" db="UniProtKB">
        <authorList>
            <consortium name="Ensembl"/>
        </authorList>
    </citation>
    <scope>IDENTIFICATION</scope>
</reference>
<dbReference type="Ensembl" id="ENSATET00000001301.2">
    <property type="protein sequence ID" value="ENSATEP00000001279.2"/>
    <property type="gene ID" value="ENSATEG00000000859.2"/>
</dbReference>
<keyword evidence="1" id="KW-0732">Signal</keyword>
<name>A0A3Q1H143_ANATE</name>
<feature type="signal peptide" evidence="1">
    <location>
        <begin position="1"/>
        <end position="17"/>
    </location>
</feature>
<accession>A0A3Q1H143</accession>
<evidence type="ECO:0000313" key="2">
    <source>
        <dbReference type="Ensembl" id="ENSATEP00000001279.2"/>
    </source>
</evidence>
<dbReference type="Proteomes" id="UP000265040">
    <property type="component" value="Chromosome 5"/>
</dbReference>
<evidence type="ECO:0008006" key="4">
    <source>
        <dbReference type="Google" id="ProtNLM"/>
    </source>
</evidence>
<evidence type="ECO:0000256" key="1">
    <source>
        <dbReference type="SAM" id="SignalP"/>
    </source>
</evidence>
<sequence>TMPRLIVALMIAALSTEDYTTSSWKSAYYSEDQEILKALRDVSHASIPLSAKTAVNLLADKVHFPNRRFSRTAWWILPQTIKKRQDMSPYNINSFGLRYGK</sequence>
<proteinExistence type="predicted"/>
<organism evidence="2 3">
    <name type="scientific">Anabas testudineus</name>
    <name type="common">Climbing perch</name>
    <name type="synonym">Anthias testudineus</name>
    <dbReference type="NCBI Taxonomy" id="64144"/>
    <lineage>
        <taxon>Eukaryota</taxon>
        <taxon>Metazoa</taxon>
        <taxon>Chordata</taxon>
        <taxon>Craniata</taxon>
        <taxon>Vertebrata</taxon>
        <taxon>Euteleostomi</taxon>
        <taxon>Actinopterygii</taxon>
        <taxon>Neopterygii</taxon>
        <taxon>Teleostei</taxon>
        <taxon>Neoteleostei</taxon>
        <taxon>Acanthomorphata</taxon>
        <taxon>Anabantaria</taxon>
        <taxon>Anabantiformes</taxon>
        <taxon>Anabantoidei</taxon>
        <taxon>Anabantidae</taxon>
        <taxon>Anabas</taxon>
    </lineage>
</organism>
<protein>
    <recommendedName>
        <fullName evidence="4">Kisspeptin 1</fullName>
    </recommendedName>
</protein>
<reference evidence="2" key="1">
    <citation type="submission" date="2021-04" db="EMBL/GenBank/DDBJ databases">
        <authorList>
            <consortium name="Wellcome Sanger Institute Data Sharing"/>
        </authorList>
    </citation>
    <scope>NUCLEOTIDE SEQUENCE [LARGE SCALE GENOMIC DNA]</scope>
</reference>
<feature type="chain" id="PRO_5030079298" description="Kisspeptin 1" evidence="1">
    <location>
        <begin position="18"/>
        <end position="101"/>
    </location>
</feature>
<reference evidence="2" key="3">
    <citation type="submission" date="2025-09" db="UniProtKB">
        <authorList>
            <consortium name="Ensembl"/>
        </authorList>
    </citation>
    <scope>IDENTIFICATION</scope>
</reference>
<dbReference type="InParanoid" id="A0A3Q1H143"/>
<dbReference type="GeneTree" id="ENSGT00940000177304"/>
<keyword evidence="3" id="KW-1185">Reference proteome</keyword>
<evidence type="ECO:0000313" key="3">
    <source>
        <dbReference type="Proteomes" id="UP000265040"/>
    </source>
</evidence>
<dbReference type="AlphaFoldDB" id="A0A3Q1H143"/>